<protein>
    <submittedName>
        <fullName evidence="4">Uncharacterized protein YjiK</fullName>
    </submittedName>
</protein>
<dbReference type="GO" id="GO:0005886">
    <property type="term" value="C:plasma membrane"/>
    <property type="evidence" value="ECO:0007669"/>
    <property type="project" value="UniProtKB-SubCell"/>
</dbReference>
<reference evidence="4 5" key="1">
    <citation type="submission" date="2016-10" db="EMBL/GenBank/DDBJ databases">
        <authorList>
            <person name="de Groot N.N."/>
        </authorList>
    </citation>
    <scope>NUCLEOTIDE SEQUENCE [LARGE SCALE GENOMIC DNA]</scope>
    <source>
        <strain evidence="4 5">DSM 19033</strain>
    </source>
</reference>
<evidence type="ECO:0000256" key="2">
    <source>
        <dbReference type="ARBA" id="ARBA00022475"/>
    </source>
</evidence>
<dbReference type="RefSeq" id="WP_245735350.1">
    <property type="nucleotide sequence ID" value="NZ_FNRA01000010.1"/>
</dbReference>
<sequence length="290" mass="32997">MKGFFKKLIICVLPVFILIGFYACKPPKPSFTSPARYDLNHPEKFNMPESLLEISGIAFYKDKSDTVYSIQDEDGRLFRQAWMNKKQQHARFASKGDYEDIAILNETVMVLESKGTLYVFPFTEATQEDIQDIKIFKDILPKGEYESIYADNQTNQVYLLCKNCKDDKKDKSMSGSIFTYNSTKKELIPSGNFSMDLSGMIEKDEILKTGLKASALTRDPHSGEWYILSSVNKVLVVATPDWKVKSVHRLNSSIFNQPEGLAFDDQMNLYISNEGDELSAGNILKFKPKP</sequence>
<gene>
    <name evidence="4" type="ORF">SAMN05443550_11061</name>
</gene>
<proteinExistence type="predicted"/>
<evidence type="ECO:0000256" key="3">
    <source>
        <dbReference type="ARBA" id="ARBA00023136"/>
    </source>
</evidence>
<dbReference type="SUPFAM" id="SSF50956">
    <property type="entry name" value="Thermostable phytase (3-phytase)"/>
    <property type="match status" value="1"/>
</dbReference>
<keyword evidence="5" id="KW-1185">Reference proteome</keyword>
<dbReference type="STRING" id="425514.SAMN05443550_11061"/>
<dbReference type="InterPro" id="IPR009722">
    <property type="entry name" value="YjiK/CarP"/>
</dbReference>
<dbReference type="AlphaFoldDB" id="A0A1H4GH58"/>
<keyword evidence="3" id="KW-0472">Membrane</keyword>
<dbReference type="PROSITE" id="PS51257">
    <property type="entry name" value="PROKAR_LIPOPROTEIN"/>
    <property type="match status" value="1"/>
</dbReference>
<evidence type="ECO:0000256" key="1">
    <source>
        <dbReference type="ARBA" id="ARBA00004236"/>
    </source>
</evidence>
<dbReference type="Proteomes" id="UP000198850">
    <property type="component" value="Unassembled WGS sequence"/>
</dbReference>
<dbReference type="Pfam" id="PF06977">
    <property type="entry name" value="SdiA-regulated"/>
    <property type="match status" value="1"/>
</dbReference>
<dbReference type="EMBL" id="FNRA01000010">
    <property type="protein sequence ID" value="SEB08936.1"/>
    <property type="molecule type" value="Genomic_DNA"/>
</dbReference>
<accession>A0A1H4GH58</accession>
<name>A0A1H4GH58_9SPHI</name>
<evidence type="ECO:0000313" key="5">
    <source>
        <dbReference type="Proteomes" id="UP000198850"/>
    </source>
</evidence>
<evidence type="ECO:0000313" key="4">
    <source>
        <dbReference type="EMBL" id="SEB08936.1"/>
    </source>
</evidence>
<keyword evidence="2" id="KW-1003">Cell membrane</keyword>
<organism evidence="4 5">
    <name type="scientific">Pedobacter hartonius</name>
    <dbReference type="NCBI Taxonomy" id="425514"/>
    <lineage>
        <taxon>Bacteria</taxon>
        <taxon>Pseudomonadati</taxon>
        <taxon>Bacteroidota</taxon>
        <taxon>Sphingobacteriia</taxon>
        <taxon>Sphingobacteriales</taxon>
        <taxon>Sphingobacteriaceae</taxon>
        <taxon>Pedobacter</taxon>
    </lineage>
</organism>
<comment type="subcellular location">
    <subcellularLocation>
        <location evidence="1">Cell membrane</location>
    </subcellularLocation>
</comment>